<accession>A0A9D4CM13</accession>
<reference evidence="1" key="2">
    <citation type="submission" date="2020-11" db="EMBL/GenBank/DDBJ databases">
        <authorList>
            <person name="McCartney M.A."/>
            <person name="Auch B."/>
            <person name="Kono T."/>
            <person name="Mallez S."/>
            <person name="Becker A."/>
            <person name="Gohl D.M."/>
            <person name="Silverstein K.A.T."/>
            <person name="Koren S."/>
            <person name="Bechman K.B."/>
            <person name="Herman A."/>
            <person name="Abrahante J.E."/>
            <person name="Garbe J."/>
        </authorList>
    </citation>
    <scope>NUCLEOTIDE SEQUENCE</scope>
    <source>
        <strain evidence="1">Duluth1</strain>
        <tissue evidence="1">Whole animal</tissue>
    </source>
</reference>
<evidence type="ECO:0000313" key="2">
    <source>
        <dbReference type="Proteomes" id="UP000828390"/>
    </source>
</evidence>
<sequence length="177" mass="19866">MKSTSAYRTIVDIGATTQKNKAIVLSLLAAHALSGCDTVARLAGIGKIKVIKQLEKGLHLDHLDVKEASFDLVLSEATTFIAACYGRYNKASMSDVRYDVWLSTIGKINIRNMPKLQALPPTTGSFLENVKRAHLQACIWKATLEQDPPTFNVTEFGWKKRKWARFFHPSYLPMKNR</sequence>
<dbReference type="AlphaFoldDB" id="A0A9D4CM13"/>
<comment type="caution">
    <text evidence="1">The sequence shown here is derived from an EMBL/GenBank/DDBJ whole genome shotgun (WGS) entry which is preliminary data.</text>
</comment>
<proteinExistence type="predicted"/>
<keyword evidence="2" id="KW-1185">Reference proteome</keyword>
<gene>
    <name evidence="1" type="ORF">DPMN_053392</name>
</gene>
<protein>
    <submittedName>
        <fullName evidence="1">Uncharacterized protein</fullName>
    </submittedName>
</protein>
<evidence type="ECO:0000313" key="1">
    <source>
        <dbReference type="EMBL" id="KAH3727457.1"/>
    </source>
</evidence>
<organism evidence="1 2">
    <name type="scientific">Dreissena polymorpha</name>
    <name type="common">Zebra mussel</name>
    <name type="synonym">Mytilus polymorpha</name>
    <dbReference type="NCBI Taxonomy" id="45954"/>
    <lineage>
        <taxon>Eukaryota</taxon>
        <taxon>Metazoa</taxon>
        <taxon>Spiralia</taxon>
        <taxon>Lophotrochozoa</taxon>
        <taxon>Mollusca</taxon>
        <taxon>Bivalvia</taxon>
        <taxon>Autobranchia</taxon>
        <taxon>Heteroconchia</taxon>
        <taxon>Euheterodonta</taxon>
        <taxon>Imparidentia</taxon>
        <taxon>Neoheterodontei</taxon>
        <taxon>Myida</taxon>
        <taxon>Dreissenoidea</taxon>
        <taxon>Dreissenidae</taxon>
        <taxon>Dreissena</taxon>
    </lineage>
</organism>
<dbReference type="Proteomes" id="UP000828390">
    <property type="component" value="Unassembled WGS sequence"/>
</dbReference>
<dbReference type="EMBL" id="JAIWYP010000012">
    <property type="protein sequence ID" value="KAH3727457.1"/>
    <property type="molecule type" value="Genomic_DNA"/>
</dbReference>
<name>A0A9D4CM13_DREPO</name>
<reference evidence="1" key="1">
    <citation type="journal article" date="2019" name="bioRxiv">
        <title>The Genome of the Zebra Mussel, Dreissena polymorpha: A Resource for Invasive Species Research.</title>
        <authorList>
            <person name="McCartney M.A."/>
            <person name="Auch B."/>
            <person name="Kono T."/>
            <person name="Mallez S."/>
            <person name="Zhang Y."/>
            <person name="Obille A."/>
            <person name="Becker A."/>
            <person name="Abrahante J.E."/>
            <person name="Garbe J."/>
            <person name="Badalamenti J.P."/>
            <person name="Herman A."/>
            <person name="Mangelson H."/>
            <person name="Liachko I."/>
            <person name="Sullivan S."/>
            <person name="Sone E.D."/>
            <person name="Koren S."/>
            <person name="Silverstein K.A.T."/>
            <person name="Beckman K.B."/>
            <person name="Gohl D.M."/>
        </authorList>
    </citation>
    <scope>NUCLEOTIDE SEQUENCE</scope>
    <source>
        <strain evidence="1">Duluth1</strain>
        <tissue evidence="1">Whole animal</tissue>
    </source>
</reference>